<accession>A0ABR4CAE7</accession>
<evidence type="ECO:0000313" key="2">
    <source>
        <dbReference type="EMBL" id="KAL2066903.1"/>
    </source>
</evidence>
<feature type="compositionally biased region" description="Low complexity" evidence="1">
    <location>
        <begin position="54"/>
        <end position="65"/>
    </location>
</feature>
<reference evidence="2 3" key="1">
    <citation type="journal article" date="2024" name="Commun. Biol.">
        <title>Comparative genomic analysis of thermophilic fungi reveals convergent evolutionary adaptations and gene losses.</title>
        <authorList>
            <person name="Steindorff A.S."/>
            <person name="Aguilar-Pontes M.V."/>
            <person name="Robinson A.J."/>
            <person name="Andreopoulos B."/>
            <person name="LaButti K."/>
            <person name="Kuo A."/>
            <person name="Mondo S."/>
            <person name="Riley R."/>
            <person name="Otillar R."/>
            <person name="Haridas S."/>
            <person name="Lipzen A."/>
            <person name="Grimwood J."/>
            <person name="Schmutz J."/>
            <person name="Clum A."/>
            <person name="Reid I.D."/>
            <person name="Moisan M.C."/>
            <person name="Butler G."/>
            <person name="Nguyen T.T.M."/>
            <person name="Dewar K."/>
            <person name="Conant G."/>
            <person name="Drula E."/>
            <person name="Henrissat B."/>
            <person name="Hansel C."/>
            <person name="Singer S."/>
            <person name="Hutchinson M.I."/>
            <person name="de Vries R.P."/>
            <person name="Natvig D.O."/>
            <person name="Powell A.J."/>
            <person name="Tsang A."/>
            <person name="Grigoriev I.V."/>
        </authorList>
    </citation>
    <scope>NUCLEOTIDE SEQUENCE [LARGE SCALE GENOMIC DNA]</scope>
    <source>
        <strain evidence="2 3">CBS 494.80</strain>
    </source>
</reference>
<comment type="caution">
    <text evidence="2">The sequence shown here is derived from an EMBL/GenBank/DDBJ whole genome shotgun (WGS) entry which is preliminary data.</text>
</comment>
<evidence type="ECO:0000313" key="3">
    <source>
        <dbReference type="Proteomes" id="UP001595075"/>
    </source>
</evidence>
<feature type="region of interest" description="Disordered" evidence="1">
    <location>
        <begin position="46"/>
        <end position="72"/>
    </location>
</feature>
<dbReference type="Proteomes" id="UP001595075">
    <property type="component" value="Unassembled WGS sequence"/>
</dbReference>
<organism evidence="2 3">
    <name type="scientific">Oculimacula yallundae</name>
    <dbReference type="NCBI Taxonomy" id="86028"/>
    <lineage>
        <taxon>Eukaryota</taxon>
        <taxon>Fungi</taxon>
        <taxon>Dikarya</taxon>
        <taxon>Ascomycota</taxon>
        <taxon>Pezizomycotina</taxon>
        <taxon>Leotiomycetes</taxon>
        <taxon>Helotiales</taxon>
        <taxon>Ploettnerulaceae</taxon>
        <taxon>Oculimacula</taxon>
    </lineage>
</organism>
<name>A0ABR4CAE7_9HELO</name>
<dbReference type="EMBL" id="JAZHXI010000010">
    <property type="protein sequence ID" value="KAL2066903.1"/>
    <property type="molecule type" value="Genomic_DNA"/>
</dbReference>
<proteinExistence type="predicted"/>
<sequence>MVCLTPAVKRSRSDRKLNENGGAVYMLKLSTGKMDQREDVMSYVVQDEMERNNSRSGSESESEAAGGFGSRVGVETGAGVWCEDAGVDYGYRSSLRCATKPERGHSKLGGECMMGDSRGRGPNVTGSPQGFTVIILQSLEPIVRDS</sequence>
<protein>
    <submittedName>
        <fullName evidence="2">Uncharacterized protein</fullName>
    </submittedName>
</protein>
<keyword evidence="3" id="KW-1185">Reference proteome</keyword>
<gene>
    <name evidence="2" type="ORF">VTL71DRAFT_1327</name>
</gene>
<evidence type="ECO:0000256" key="1">
    <source>
        <dbReference type="SAM" id="MobiDB-lite"/>
    </source>
</evidence>